<keyword evidence="4 5" id="KW-0472">Membrane</keyword>
<feature type="transmembrane region" description="Helical" evidence="5">
    <location>
        <begin position="94"/>
        <end position="113"/>
    </location>
</feature>
<comment type="subcellular location">
    <subcellularLocation>
        <location evidence="1">Cell membrane</location>
        <topology evidence="1">Multi-pass membrane protein</topology>
    </subcellularLocation>
</comment>
<keyword evidence="3 5" id="KW-1133">Transmembrane helix</keyword>
<evidence type="ECO:0000256" key="1">
    <source>
        <dbReference type="ARBA" id="ARBA00004651"/>
    </source>
</evidence>
<evidence type="ECO:0000259" key="6">
    <source>
        <dbReference type="PROSITE" id="PS50850"/>
    </source>
</evidence>
<protein>
    <submittedName>
        <fullName evidence="7">MFS transporter</fullName>
    </submittedName>
</protein>
<feature type="transmembrane region" description="Helical" evidence="5">
    <location>
        <begin position="151"/>
        <end position="172"/>
    </location>
</feature>
<dbReference type="RefSeq" id="WP_251416794.1">
    <property type="nucleotide sequence ID" value="NZ_JAMQGM010000037.1"/>
</dbReference>
<evidence type="ECO:0000313" key="7">
    <source>
        <dbReference type="EMBL" id="MCM2579085.1"/>
    </source>
</evidence>
<evidence type="ECO:0000256" key="4">
    <source>
        <dbReference type="ARBA" id="ARBA00023136"/>
    </source>
</evidence>
<dbReference type="Pfam" id="PF07690">
    <property type="entry name" value="MFS_1"/>
    <property type="match status" value="1"/>
</dbReference>
<proteinExistence type="predicted"/>
<evidence type="ECO:0000256" key="2">
    <source>
        <dbReference type="ARBA" id="ARBA00022692"/>
    </source>
</evidence>
<dbReference type="PANTHER" id="PTHR11360">
    <property type="entry name" value="MONOCARBOXYLATE TRANSPORTER"/>
    <property type="match status" value="1"/>
</dbReference>
<accession>A0ABT0X973</accession>
<dbReference type="SUPFAM" id="SSF103473">
    <property type="entry name" value="MFS general substrate transporter"/>
    <property type="match status" value="1"/>
</dbReference>
<keyword evidence="2 5" id="KW-0812">Transmembrane</keyword>
<feature type="transmembrane region" description="Helical" evidence="5">
    <location>
        <begin position="119"/>
        <end position="139"/>
    </location>
</feature>
<sequence>MTYCTRLPRLAPAGHESPRRRPHRAWWVVAAAGLTTVVAGSFTTVPGLLTEPLHREFGWSRGSIGLAASVAMVLYGLIAPFAAALMDRFGARRVVAGALALLAAGAALTSVMTRTWQFTLLWGVLTGLGSGSLALAFAASVAGRWFTERRGLVTGLLTAASGTGQLVLLPLLARIVEQYGWRPAVVTLALAAAVTAVPAWLLLRDQPADAAVKPYGAREFEPKPAPAPGAAGRTVRVLAAGARTGPFWVLAGTFAVCGASTNGIMWTAFVPAAHDHGMPATTAASLLAAIGVFNLAGTVLSGRLTDRFDARRLLALHYALRALTLLLLPPALAPAVGVPMIVFVVLFGLLDLATVPPTIALCRQLYGDDGPVLFGWANTAHQAGAASAAFLGGTLRDGLGSYDLVWVGTGALCAAASLTVLVLRTPARADGRQARDFAKQRLSSSKR</sequence>
<dbReference type="InterPro" id="IPR011701">
    <property type="entry name" value="MFS"/>
</dbReference>
<dbReference type="InterPro" id="IPR036259">
    <property type="entry name" value="MFS_trans_sf"/>
</dbReference>
<name>A0ABT0X973_9ACTN</name>
<feature type="transmembrane region" description="Helical" evidence="5">
    <location>
        <begin position="323"/>
        <end position="350"/>
    </location>
</feature>
<dbReference type="InterPro" id="IPR020846">
    <property type="entry name" value="MFS_dom"/>
</dbReference>
<feature type="transmembrane region" description="Helical" evidence="5">
    <location>
        <begin position="25"/>
        <end position="44"/>
    </location>
</feature>
<evidence type="ECO:0000313" key="8">
    <source>
        <dbReference type="Proteomes" id="UP001167160"/>
    </source>
</evidence>
<evidence type="ECO:0000256" key="3">
    <source>
        <dbReference type="ARBA" id="ARBA00022989"/>
    </source>
</evidence>
<organism evidence="7 8">
    <name type="scientific">Streptomyces meridianus</name>
    <dbReference type="NCBI Taxonomy" id="2938945"/>
    <lineage>
        <taxon>Bacteria</taxon>
        <taxon>Bacillati</taxon>
        <taxon>Actinomycetota</taxon>
        <taxon>Actinomycetes</taxon>
        <taxon>Kitasatosporales</taxon>
        <taxon>Streptomycetaceae</taxon>
        <taxon>Streptomyces</taxon>
    </lineage>
</organism>
<dbReference type="Proteomes" id="UP001167160">
    <property type="component" value="Unassembled WGS sequence"/>
</dbReference>
<feature type="transmembrane region" description="Helical" evidence="5">
    <location>
        <begin position="64"/>
        <end position="85"/>
    </location>
</feature>
<reference evidence="7" key="1">
    <citation type="journal article" date="2023" name="Int. J. Syst. Evol. Microbiol.">
        <title>Streptomyces meridianus sp. nov. isolated from brackish water of the Tagus estuary in Alcochete, Portugal.</title>
        <authorList>
            <person name="Santos J.D.N."/>
            <person name="Klimek D."/>
            <person name="Calusinska M."/>
            <person name="Lobo Da Cunha A."/>
            <person name="Catita J."/>
            <person name="Goncalves H."/>
            <person name="Gonzalez I."/>
            <person name="Reyes F."/>
            <person name="Lage O.M."/>
        </authorList>
    </citation>
    <scope>NUCLEOTIDE SEQUENCE</scope>
    <source>
        <strain evidence="7">MTZ3.1</strain>
    </source>
</reference>
<dbReference type="Gene3D" id="1.20.1250.20">
    <property type="entry name" value="MFS general substrate transporter like domains"/>
    <property type="match status" value="2"/>
</dbReference>
<dbReference type="EMBL" id="JAMQGM010000037">
    <property type="protein sequence ID" value="MCM2579085.1"/>
    <property type="molecule type" value="Genomic_DNA"/>
</dbReference>
<dbReference type="InterPro" id="IPR050327">
    <property type="entry name" value="Proton-linked_MCT"/>
</dbReference>
<feature type="transmembrane region" description="Helical" evidence="5">
    <location>
        <begin position="247"/>
        <end position="269"/>
    </location>
</feature>
<evidence type="ECO:0000256" key="5">
    <source>
        <dbReference type="SAM" id="Phobius"/>
    </source>
</evidence>
<dbReference type="PANTHER" id="PTHR11360:SF284">
    <property type="entry name" value="EG:103B4.3 PROTEIN-RELATED"/>
    <property type="match status" value="1"/>
</dbReference>
<feature type="transmembrane region" description="Helical" evidence="5">
    <location>
        <begin position="404"/>
        <end position="423"/>
    </location>
</feature>
<feature type="domain" description="Major facilitator superfamily (MFS) profile" evidence="6">
    <location>
        <begin position="28"/>
        <end position="428"/>
    </location>
</feature>
<gene>
    <name evidence="7" type="ORF">M1E25_17295</name>
</gene>
<dbReference type="CDD" id="cd17355">
    <property type="entry name" value="MFS_YcxA_like"/>
    <property type="match status" value="1"/>
</dbReference>
<comment type="caution">
    <text evidence="7">The sequence shown here is derived from an EMBL/GenBank/DDBJ whole genome shotgun (WGS) entry which is preliminary data.</text>
</comment>
<dbReference type="PROSITE" id="PS50850">
    <property type="entry name" value="MFS"/>
    <property type="match status" value="1"/>
</dbReference>
<keyword evidence="8" id="KW-1185">Reference proteome</keyword>
<feature type="transmembrane region" description="Helical" evidence="5">
    <location>
        <begin position="281"/>
        <end position="302"/>
    </location>
</feature>
<feature type="transmembrane region" description="Helical" evidence="5">
    <location>
        <begin position="184"/>
        <end position="203"/>
    </location>
</feature>